<dbReference type="EMBL" id="WOAA01000011">
    <property type="protein sequence ID" value="MUG67101.1"/>
    <property type="molecule type" value="Genomic_DNA"/>
</dbReference>
<evidence type="ECO:0000256" key="6">
    <source>
        <dbReference type="ARBA" id="ARBA00023136"/>
    </source>
</evidence>
<evidence type="ECO:0000259" key="8">
    <source>
        <dbReference type="Pfam" id="PF04239"/>
    </source>
</evidence>
<keyword evidence="10" id="KW-1185">Reference proteome</keyword>
<dbReference type="PANTHER" id="PTHR34582">
    <property type="entry name" value="UPF0702 TRANSMEMBRANE PROTEIN YCAP"/>
    <property type="match status" value="1"/>
</dbReference>
<comment type="caution">
    <text evidence="9">The sequence shown here is derived from an EMBL/GenBank/DDBJ whole genome shotgun (WGS) entry which is preliminary data.</text>
</comment>
<evidence type="ECO:0000256" key="7">
    <source>
        <dbReference type="SAM" id="Phobius"/>
    </source>
</evidence>
<evidence type="ECO:0000256" key="4">
    <source>
        <dbReference type="ARBA" id="ARBA00022692"/>
    </source>
</evidence>
<comment type="similarity">
    <text evidence="2">Belongs to the UPF0702 family.</text>
</comment>
<accession>A0ABW9T7D1</accession>
<keyword evidence="6 7" id="KW-0472">Membrane</keyword>
<comment type="subcellular location">
    <subcellularLocation>
        <location evidence="1">Cell membrane</location>
        <topology evidence="1">Multi-pass membrane protein</topology>
    </subcellularLocation>
</comment>
<dbReference type="InterPro" id="IPR007353">
    <property type="entry name" value="DUF421"/>
</dbReference>
<sequence length="237" mass="26240">MELLKELLLVSGRIVTIFPLLLAIALFMGKRSVGELPVFDFLVVIALGAVVGADIADPKIEHIHTAVAIILIGLLQRVVSVWAIKSRTFGKWITFEPTVVVSDGTLLVKNMRKVRYSTDNILQMLREKDIFHLNDVELAILEANGKLSVYKKPLKATVTLADMGLPEPPKGIAYPLILEGAVSEKVLSYLHKDEAWLEDQLQAKGIQKEDIFYASIDDNLELHISQTSSGPIPPIEH</sequence>
<dbReference type="InterPro" id="IPR023090">
    <property type="entry name" value="UPF0702_alpha/beta_dom_sf"/>
</dbReference>
<dbReference type="RefSeq" id="WP_141235815.1">
    <property type="nucleotide sequence ID" value="NZ_WOAA01000011.1"/>
</dbReference>
<dbReference type="Gene3D" id="3.30.240.20">
    <property type="entry name" value="bsu07140 like domains"/>
    <property type="match status" value="2"/>
</dbReference>
<evidence type="ECO:0000313" key="9">
    <source>
        <dbReference type="EMBL" id="MUG67101.1"/>
    </source>
</evidence>
<feature type="transmembrane region" description="Helical" evidence="7">
    <location>
        <begin position="6"/>
        <end position="26"/>
    </location>
</feature>
<evidence type="ECO:0000256" key="3">
    <source>
        <dbReference type="ARBA" id="ARBA00022475"/>
    </source>
</evidence>
<evidence type="ECO:0000256" key="5">
    <source>
        <dbReference type="ARBA" id="ARBA00022989"/>
    </source>
</evidence>
<keyword evidence="3" id="KW-1003">Cell membrane</keyword>
<dbReference type="Proteomes" id="UP000435177">
    <property type="component" value="Unassembled WGS sequence"/>
</dbReference>
<evidence type="ECO:0000256" key="1">
    <source>
        <dbReference type="ARBA" id="ARBA00004651"/>
    </source>
</evidence>
<evidence type="ECO:0000313" key="10">
    <source>
        <dbReference type="Proteomes" id="UP000435177"/>
    </source>
</evidence>
<reference evidence="9 10" key="1">
    <citation type="submission" date="2019-11" db="EMBL/GenBank/DDBJ databases">
        <title>Draft genome sequences of five Paenibacillus species of dairy origin.</title>
        <authorList>
            <person name="Olajide A.M."/>
            <person name="Chen S."/>
            <person name="Lapointe G."/>
        </authorList>
    </citation>
    <scope>NUCLEOTIDE SEQUENCE [LARGE SCALE GENOMIC DNA]</scope>
    <source>
        <strain evidence="9 10">3CS1</strain>
    </source>
</reference>
<evidence type="ECO:0000256" key="2">
    <source>
        <dbReference type="ARBA" id="ARBA00006448"/>
    </source>
</evidence>
<organism evidence="9 10">
    <name type="scientific">Paenibacillus campinasensis</name>
    <dbReference type="NCBI Taxonomy" id="66347"/>
    <lineage>
        <taxon>Bacteria</taxon>
        <taxon>Bacillati</taxon>
        <taxon>Bacillota</taxon>
        <taxon>Bacilli</taxon>
        <taxon>Bacillales</taxon>
        <taxon>Paenibacillaceae</taxon>
        <taxon>Paenibacillus</taxon>
    </lineage>
</organism>
<proteinExistence type="inferred from homology"/>
<feature type="transmembrane region" description="Helical" evidence="7">
    <location>
        <begin position="62"/>
        <end position="84"/>
    </location>
</feature>
<protein>
    <submittedName>
        <fullName evidence="9">DUF421 domain-containing protein</fullName>
    </submittedName>
</protein>
<keyword evidence="5 7" id="KW-1133">Transmembrane helix</keyword>
<feature type="domain" description="YetF C-terminal" evidence="8">
    <location>
        <begin position="85"/>
        <end position="216"/>
    </location>
</feature>
<gene>
    <name evidence="9" type="ORF">GNP94_13970</name>
</gene>
<dbReference type="Pfam" id="PF04239">
    <property type="entry name" value="DUF421"/>
    <property type="match status" value="1"/>
</dbReference>
<keyword evidence="4 7" id="KW-0812">Transmembrane</keyword>
<dbReference type="PANTHER" id="PTHR34582:SF6">
    <property type="entry name" value="UPF0702 TRANSMEMBRANE PROTEIN YCAP"/>
    <property type="match status" value="1"/>
</dbReference>
<name>A0ABW9T7D1_9BACL</name>